<dbReference type="InterPro" id="IPR011990">
    <property type="entry name" value="TPR-like_helical_dom_sf"/>
</dbReference>
<organism evidence="4 5">
    <name type="scientific">Kribbella italica</name>
    <dbReference type="NCBI Taxonomy" id="1540520"/>
    <lineage>
        <taxon>Bacteria</taxon>
        <taxon>Bacillati</taxon>
        <taxon>Actinomycetota</taxon>
        <taxon>Actinomycetes</taxon>
        <taxon>Propionibacteriales</taxon>
        <taxon>Kribbellaceae</taxon>
        <taxon>Kribbella</taxon>
    </lineage>
</organism>
<dbReference type="Gene3D" id="1.10.10.10">
    <property type="entry name" value="Winged helix-like DNA-binding domain superfamily/Winged helix DNA-binding domain"/>
    <property type="match status" value="1"/>
</dbReference>
<name>A0A7W9J892_9ACTN</name>
<evidence type="ECO:0000313" key="4">
    <source>
        <dbReference type="EMBL" id="MBB5837442.1"/>
    </source>
</evidence>
<dbReference type="CDD" id="cd06170">
    <property type="entry name" value="LuxR_C_like"/>
    <property type="match status" value="1"/>
</dbReference>
<dbReference type="AlphaFoldDB" id="A0A7W9J892"/>
<dbReference type="InterPro" id="IPR016032">
    <property type="entry name" value="Sig_transdc_resp-reg_C-effctor"/>
</dbReference>
<dbReference type="GO" id="GO:0006355">
    <property type="term" value="P:regulation of DNA-templated transcription"/>
    <property type="evidence" value="ECO:0007669"/>
    <property type="project" value="InterPro"/>
</dbReference>
<dbReference type="InterPro" id="IPR000792">
    <property type="entry name" value="Tscrpt_reg_LuxR_C"/>
</dbReference>
<dbReference type="PANTHER" id="PTHR16305">
    <property type="entry name" value="TESTICULAR SOLUBLE ADENYLYL CYCLASE"/>
    <property type="match status" value="1"/>
</dbReference>
<dbReference type="SMART" id="SM00421">
    <property type="entry name" value="HTH_LUXR"/>
    <property type="match status" value="1"/>
</dbReference>
<evidence type="ECO:0000256" key="1">
    <source>
        <dbReference type="ARBA" id="ARBA00022741"/>
    </source>
</evidence>
<dbReference type="SUPFAM" id="SSF46894">
    <property type="entry name" value="C-terminal effector domain of the bipartite response regulators"/>
    <property type="match status" value="1"/>
</dbReference>
<protein>
    <submittedName>
        <fullName evidence="4">DNA-binding CsgD family transcriptional regulator</fullName>
    </submittedName>
</protein>
<dbReference type="PRINTS" id="PR00038">
    <property type="entry name" value="HTHLUXR"/>
</dbReference>
<evidence type="ECO:0000256" key="2">
    <source>
        <dbReference type="ARBA" id="ARBA00022840"/>
    </source>
</evidence>
<reference evidence="4 5" key="1">
    <citation type="submission" date="2020-08" db="EMBL/GenBank/DDBJ databases">
        <title>Sequencing the genomes of 1000 actinobacteria strains.</title>
        <authorList>
            <person name="Klenk H.-P."/>
        </authorList>
    </citation>
    <scope>NUCLEOTIDE SEQUENCE [LARGE SCALE GENOMIC DNA]</scope>
    <source>
        <strain evidence="4 5">DSM 28967</strain>
    </source>
</reference>
<dbReference type="PROSITE" id="PS50043">
    <property type="entry name" value="HTH_LUXR_2"/>
    <property type="match status" value="1"/>
</dbReference>
<feature type="domain" description="HTH luxR-type" evidence="3">
    <location>
        <begin position="764"/>
        <end position="828"/>
    </location>
</feature>
<dbReference type="Proteomes" id="UP000549971">
    <property type="component" value="Unassembled WGS sequence"/>
</dbReference>
<keyword evidence="1" id="KW-0547">Nucleotide-binding</keyword>
<dbReference type="EMBL" id="JACHMY010000001">
    <property type="protein sequence ID" value="MBB5837442.1"/>
    <property type="molecule type" value="Genomic_DNA"/>
</dbReference>
<dbReference type="GO" id="GO:0005524">
    <property type="term" value="F:ATP binding"/>
    <property type="evidence" value="ECO:0007669"/>
    <property type="project" value="UniProtKB-KW"/>
</dbReference>
<keyword evidence="2" id="KW-0067">ATP-binding</keyword>
<keyword evidence="4" id="KW-0238">DNA-binding</keyword>
<dbReference type="GO" id="GO:0003677">
    <property type="term" value="F:DNA binding"/>
    <property type="evidence" value="ECO:0007669"/>
    <property type="project" value="UniProtKB-KW"/>
</dbReference>
<dbReference type="GO" id="GO:0004016">
    <property type="term" value="F:adenylate cyclase activity"/>
    <property type="evidence" value="ECO:0007669"/>
    <property type="project" value="TreeGrafter"/>
</dbReference>
<dbReference type="GO" id="GO:0005737">
    <property type="term" value="C:cytoplasm"/>
    <property type="evidence" value="ECO:0007669"/>
    <property type="project" value="TreeGrafter"/>
</dbReference>
<dbReference type="PANTHER" id="PTHR16305:SF35">
    <property type="entry name" value="TRANSCRIPTIONAL ACTIVATOR DOMAIN"/>
    <property type="match status" value="1"/>
</dbReference>
<sequence>MPFGGLLQLLRPALGELERIPSPQRAALQAALALTAPGDPAGRFAVGAATLSLLCRYAEQAPLAVLVDDAQWIDRPSAEALVFAARRLVADPIVLLVAARAGESHPLAEADLPVLRLDGLGLDDARELIGRRTADVAQVHRMVGGNPLALLELNPQSLHRIRPGAPVPVPRLLAEAFSAQADRLSPEARIALLVAASDDGELQLVAAVCEGLGVDVAVLAEAEDAGLVRIVDGRVEFRHPLVRSSVYAGAASGLRRTVHQAIAGELADPDRQVWHLSEAALGSDDEVARRLEIVAGHAVERGAHAVAATALERAARLTDDEAEQGRRLVAAGEAAWFAGLPGRAEELLVEALRRKLTLVVEIRAQELRGDIAVRCGSPGQARDILLAAAEAADDLPTRIRLLGDIVNACFYLGDTDTALRVAEDLDALLPSINQPEGRLLGLLASGVARVLAGSGGSEQIRTAVTLSGKVKLDRRHQVWVVLAPMFLREREGGREVIEQVLRDSRDGVTLGMLPGVLFHLARDQATTDRWADAATSYDEGIRLSRETGQTTELAINLAGQAWLSARRGRVDDCRAQAAEAIEICTAREIRLGLAWSSYALGDLELGRGDPAAALEAYNRLVTTLSDGGMLDPDLSPAPELVEVYLRLGRPEDAAVTARAFAERAARKGLPWSLARAARATGLVDDDEAAFERALRLHALTPDLFETARTQLAYGSWLRRVRRRVDSRVQLRAAVGIFDQLGAGTWADQAAGELKATGETARRREHSSADDLTPQERQVAQLLAGGHSTREAAAKLFLSPKTVEYHLRKVYTKLGIHSRAELAEQLTET</sequence>
<evidence type="ECO:0000313" key="5">
    <source>
        <dbReference type="Proteomes" id="UP000549971"/>
    </source>
</evidence>
<dbReference type="Pfam" id="PF00196">
    <property type="entry name" value="GerE"/>
    <property type="match status" value="1"/>
</dbReference>
<evidence type="ECO:0000259" key="3">
    <source>
        <dbReference type="PROSITE" id="PS50043"/>
    </source>
</evidence>
<keyword evidence="5" id="KW-1185">Reference proteome</keyword>
<dbReference type="RefSeq" id="WP_337925825.1">
    <property type="nucleotide sequence ID" value="NZ_JACHMY010000001.1"/>
</dbReference>
<proteinExistence type="predicted"/>
<gene>
    <name evidence="4" type="ORF">HDA39_004176</name>
</gene>
<dbReference type="Gene3D" id="1.25.40.10">
    <property type="entry name" value="Tetratricopeptide repeat domain"/>
    <property type="match status" value="2"/>
</dbReference>
<dbReference type="SUPFAM" id="SSF48452">
    <property type="entry name" value="TPR-like"/>
    <property type="match status" value="1"/>
</dbReference>
<dbReference type="InterPro" id="IPR036388">
    <property type="entry name" value="WH-like_DNA-bd_sf"/>
</dbReference>
<comment type="caution">
    <text evidence="4">The sequence shown here is derived from an EMBL/GenBank/DDBJ whole genome shotgun (WGS) entry which is preliminary data.</text>
</comment>
<accession>A0A7W9J892</accession>